<dbReference type="CDD" id="cd20070">
    <property type="entry name" value="5TM_YidC_Alb3"/>
    <property type="match status" value="1"/>
</dbReference>
<dbReference type="InterPro" id="IPR047196">
    <property type="entry name" value="YidC_ALB_C"/>
</dbReference>
<evidence type="ECO:0000256" key="9">
    <source>
        <dbReference type="ARBA" id="ARBA00023136"/>
    </source>
</evidence>
<comment type="function">
    <text evidence="11">Required for the insertion and/or proper folding and/or complex formation of integral membrane proteins into the membrane. Involved in integration of membrane proteins that insert both dependently and independently of the Sec translocase complex, as well as at least some lipoproteins. Aids folding of multispanning membrane proteins.</text>
</comment>
<protein>
    <recommendedName>
        <fullName evidence="3">Membrane protein insertase YidC</fullName>
    </recommendedName>
    <alternativeName>
        <fullName evidence="15">Foldase YidC</fullName>
    </alternativeName>
    <alternativeName>
        <fullName evidence="14">Membrane integrase YidC</fullName>
    </alternativeName>
    <alternativeName>
        <fullName evidence="13">Membrane protein YidC</fullName>
    </alternativeName>
</protein>
<evidence type="ECO:0000256" key="11">
    <source>
        <dbReference type="ARBA" id="ARBA00025034"/>
    </source>
</evidence>
<keyword evidence="20" id="KW-1185">Reference proteome</keyword>
<evidence type="ECO:0000256" key="5">
    <source>
        <dbReference type="ARBA" id="ARBA00022475"/>
    </source>
</evidence>
<reference evidence="19 20" key="1">
    <citation type="submission" date="2019-09" db="EMBL/GenBank/DDBJ databases">
        <title>Genome sequencing of strain KACC 19322.</title>
        <authorList>
            <person name="Heo J."/>
            <person name="Kim S.-J."/>
            <person name="Kim J.-S."/>
            <person name="Hong S.-B."/>
            <person name="Kwon S.-W."/>
        </authorList>
    </citation>
    <scope>NUCLEOTIDE SEQUENCE [LARGE SCALE GENOMIC DNA]</scope>
    <source>
        <strain evidence="19 20">KACC 19322</strain>
    </source>
</reference>
<dbReference type="EMBL" id="CP043504">
    <property type="protein sequence ID" value="QEO09652.1"/>
    <property type="molecule type" value="Genomic_DNA"/>
</dbReference>
<dbReference type="Proteomes" id="UP000322159">
    <property type="component" value="Chromosome"/>
</dbReference>
<name>A0A5C1Y9S7_9MICO</name>
<keyword evidence="10" id="KW-0143">Chaperone</keyword>
<evidence type="ECO:0000256" key="6">
    <source>
        <dbReference type="ARBA" id="ARBA00022692"/>
    </source>
</evidence>
<dbReference type="InterPro" id="IPR001708">
    <property type="entry name" value="YidC/ALB3/OXA1/COX18"/>
</dbReference>
<feature type="transmembrane region" description="Helical" evidence="17">
    <location>
        <begin position="34"/>
        <end position="55"/>
    </location>
</feature>
<dbReference type="RefSeq" id="WP_149325072.1">
    <property type="nucleotide sequence ID" value="NZ_CP043504.1"/>
</dbReference>
<keyword evidence="4" id="KW-0813">Transport</keyword>
<evidence type="ECO:0000256" key="3">
    <source>
        <dbReference type="ARBA" id="ARBA00015325"/>
    </source>
</evidence>
<evidence type="ECO:0000313" key="19">
    <source>
        <dbReference type="EMBL" id="QEO09652.1"/>
    </source>
</evidence>
<gene>
    <name evidence="19" type="ORF">FLP23_06310</name>
</gene>
<dbReference type="Pfam" id="PF02096">
    <property type="entry name" value="60KD_IMP"/>
    <property type="match status" value="1"/>
</dbReference>
<feature type="transmembrane region" description="Helical" evidence="17">
    <location>
        <begin position="201"/>
        <end position="227"/>
    </location>
</feature>
<keyword evidence="9 17" id="KW-0472">Membrane</keyword>
<comment type="subcellular location">
    <subcellularLocation>
        <location evidence="1">Cell membrane</location>
        <topology evidence="1">Multi-pass membrane protein</topology>
    </subcellularLocation>
    <subcellularLocation>
        <location evidence="16">Membrane</location>
        <topology evidence="16">Multi-pass membrane protein</topology>
    </subcellularLocation>
</comment>
<dbReference type="KEGG" id="lyk:FLP23_06310"/>
<dbReference type="AlphaFoldDB" id="A0A5C1Y9S7"/>
<evidence type="ECO:0000256" key="17">
    <source>
        <dbReference type="SAM" id="Phobius"/>
    </source>
</evidence>
<dbReference type="GO" id="GO:0015031">
    <property type="term" value="P:protein transport"/>
    <property type="evidence" value="ECO:0007669"/>
    <property type="project" value="UniProtKB-KW"/>
</dbReference>
<evidence type="ECO:0000259" key="18">
    <source>
        <dbReference type="Pfam" id="PF02096"/>
    </source>
</evidence>
<comment type="subunit">
    <text evidence="12">Interacts with the Sec translocase complex via SecD. Specifically interacts with transmembrane segments of nascent integral membrane proteins during membrane integration.</text>
</comment>
<evidence type="ECO:0000256" key="2">
    <source>
        <dbReference type="ARBA" id="ARBA00010527"/>
    </source>
</evidence>
<keyword evidence="7" id="KW-0653">Protein transport</keyword>
<dbReference type="NCBIfam" id="TIGR03592">
    <property type="entry name" value="yidC_oxa1_cterm"/>
    <property type="match status" value="1"/>
</dbReference>
<evidence type="ECO:0000256" key="16">
    <source>
        <dbReference type="RuleBase" id="RU003945"/>
    </source>
</evidence>
<organism evidence="19 20">
    <name type="scientific">Protaetiibacter larvae</name>
    <dbReference type="NCBI Taxonomy" id="2592654"/>
    <lineage>
        <taxon>Bacteria</taxon>
        <taxon>Bacillati</taxon>
        <taxon>Actinomycetota</taxon>
        <taxon>Actinomycetes</taxon>
        <taxon>Micrococcales</taxon>
        <taxon>Microbacteriaceae</taxon>
        <taxon>Protaetiibacter</taxon>
    </lineage>
</organism>
<keyword evidence="5" id="KW-1003">Cell membrane</keyword>
<accession>A0A5C1Y9S7</accession>
<sequence length="237" mass="24875">MNPFDLPPIAAILAAAASALGALGAVVTPAGAIVLVTLAVRALLIPVGVSVARAAQNRRRLAPRLAELQKRHRKNPERLQRETMALYAAEKVSPFAGCLPMLAQAPVISLVYALFASATIAGEPNELLHSTLFGAGLGRHLLDLGAGVQLSDLVFALLLVTIGVVAFLNRRMALRDAPAVAPDAPGAALLNPRGPLSWTPFLTLIAAAFVPLAATLYLAVSGAWSYAERRILRARYA</sequence>
<dbReference type="PANTHER" id="PTHR12428:SF65">
    <property type="entry name" value="CYTOCHROME C OXIDASE ASSEMBLY PROTEIN COX18, MITOCHONDRIAL"/>
    <property type="match status" value="1"/>
</dbReference>
<evidence type="ECO:0000256" key="4">
    <source>
        <dbReference type="ARBA" id="ARBA00022448"/>
    </source>
</evidence>
<dbReference type="GO" id="GO:0051205">
    <property type="term" value="P:protein insertion into membrane"/>
    <property type="evidence" value="ECO:0007669"/>
    <property type="project" value="TreeGrafter"/>
</dbReference>
<dbReference type="PANTHER" id="PTHR12428">
    <property type="entry name" value="OXA1"/>
    <property type="match status" value="1"/>
</dbReference>
<comment type="similarity">
    <text evidence="2">Belongs to the OXA1/ALB3/YidC family. Type 1 subfamily.</text>
</comment>
<evidence type="ECO:0000313" key="20">
    <source>
        <dbReference type="Proteomes" id="UP000322159"/>
    </source>
</evidence>
<evidence type="ECO:0000256" key="13">
    <source>
        <dbReference type="ARBA" id="ARBA00031538"/>
    </source>
</evidence>
<evidence type="ECO:0000256" key="14">
    <source>
        <dbReference type="ARBA" id="ARBA00033245"/>
    </source>
</evidence>
<dbReference type="GO" id="GO:0032977">
    <property type="term" value="F:membrane insertase activity"/>
    <property type="evidence" value="ECO:0007669"/>
    <property type="project" value="InterPro"/>
</dbReference>
<dbReference type="OrthoDB" id="9780552at2"/>
<evidence type="ECO:0000256" key="1">
    <source>
        <dbReference type="ARBA" id="ARBA00004651"/>
    </source>
</evidence>
<evidence type="ECO:0000256" key="15">
    <source>
        <dbReference type="ARBA" id="ARBA00033342"/>
    </source>
</evidence>
<evidence type="ECO:0000256" key="7">
    <source>
        <dbReference type="ARBA" id="ARBA00022927"/>
    </source>
</evidence>
<feature type="transmembrane region" description="Helical" evidence="17">
    <location>
        <begin position="150"/>
        <end position="168"/>
    </location>
</feature>
<keyword evidence="6 16" id="KW-0812">Transmembrane</keyword>
<evidence type="ECO:0000256" key="10">
    <source>
        <dbReference type="ARBA" id="ARBA00023186"/>
    </source>
</evidence>
<dbReference type="InterPro" id="IPR028055">
    <property type="entry name" value="YidC/Oxa/ALB_C"/>
</dbReference>
<evidence type="ECO:0000256" key="12">
    <source>
        <dbReference type="ARBA" id="ARBA00026028"/>
    </source>
</evidence>
<proteinExistence type="inferred from homology"/>
<dbReference type="GO" id="GO:0005886">
    <property type="term" value="C:plasma membrane"/>
    <property type="evidence" value="ECO:0007669"/>
    <property type="project" value="UniProtKB-SubCell"/>
</dbReference>
<feature type="domain" description="Membrane insertase YidC/Oxa/ALB C-terminal" evidence="18">
    <location>
        <begin position="32"/>
        <end position="232"/>
    </location>
</feature>
<keyword evidence="8 17" id="KW-1133">Transmembrane helix</keyword>
<evidence type="ECO:0000256" key="8">
    <source>
        <dbReference type="ARBA" id="ARBA00022989"/>
    </source>
</evidence>